<dbReference type="Proteomes" id="UP000231179">
    <property type="component" value="Chromosome"/>
</dbReference>
<protein>
    <submittedName>
        <fullName evidence="2">Uncharacterized protein</fullName>
    </submittedName>
</protein>
<keyword evidence="1" id="KW-0812">Transmembrane</keyword>
<feature type="transmembrane region" description="Helical" evidence="1">
    <location>
        <begin position="84"/>
        <end position="106"/>
    </location>
</feature>
<dbReference type="KEGG" id="scla:SCLARK_001495"/>
<dbReference type="RefSeq" id="WP_100254882.1">
    <property type="nucleotide sequence ID" value="NZ_CP015819.1"/>
</dbReference>
<dbReference type="AlphaFoldDB" id="A0A1Y0L2R4"/>
<dbReference type="OrthoDB" id="398280at2"/>
<evidence type="ECO:0000313" key="2">
    <source>
        <dbReference type="EMBL" id="ATX71342.1"/>
    </source>
</evidence>
<keyword evidence="1" id="KW-1133">Transmembrane helix</keyword>
<feature type="transmembrane region" description="Helical" evidence="1">
    <location>
        <begin position="12"/>
        <end position="34"/>
    </location>
</feature>
<sequence>MKRKVWIDITFCSVMIFFIATAYMLSYISTTMGIMGEKVVVSIEARIFEDVTFLSVWCTTFALIYFIVKLFLTITRKTPIYFKYIEISVCTFAVVTMIVTTAGFILKITPPFPSGISKYRMTVNHYIIPLGLLLYLCVFQINYLYSLKEILLSSIPNMLIVTGYILWISYVFSDRIIRNEHIPFPYKGMDVRSIGLVVYISLNILSIFIFGFTTSLALGLNNLIIWKFHNQKYGYLYFKQNIFLNYENYD</sequence>
<gene>
    <name evidence="2" type="ORF">SCLAR_v1c10420</name>
</gene>
<feature type="transmembrane region" description="Helical" evidence="1">
    <location>
        <begin position="54"/>
        <end position="72"/>
    </location>
</feature>
<organism evidence="2 3">
    <name type="scientific">Spiroplasma clarkii</name>
    <dbReference type="NCBI Taxonomy" id="2139"/>
    <lineage>
        <taxon>Bacteria</taxon>
        <taxon>Bacillati</taxon>
        <taxon>Mycoplasmatota</taxon>
        <taxon>Mollicutes</taxon>
        <taxon>Entomoplasmatales</taxon>
        <taxon>Spiroplasmataceae</taxon>
        <taxon>Spiroplasma</taxon>
    </lineage>
</organism>
<proteinExistence type="predicted"/>
<name>A0A1Y0L2R4_9MOLU</name>
<dbReference type="EMBL" id="CP024870">
    <property type="protein sequence ID" value="ATX71342.1"/>
    <property type="molecule type" value="Genomic_DNA"/>
</dbReference>
<accession>A0A1Y0L2R4</accession>
<evidence type="ECO:0000256" key="1">
    <source>
        <dbReference type="SAM" id="Phobius"/>
    </source>
</evidence>
<evidence type="ECO:0000313" key="3">
    <source>
        <dbReference type="Proteomes" id="UP000231179"/>
    </source>
</evidence>
<keyword evidence="1" id="KW-0472">Membrane</keyword>
<reference evidence="2 3" key="1">
    <citation type="submission" date="2017-11" db="EMBL/GenBank/DDBJ databases">
        <title>Complete genome sequence of Spiroplasma clarkii CN-5 (DSM 19994).</title>
        <authorList>
            <person name="Tsai Y.-M."/>
            <person name="Chang A."/>
            <person name="Lo W.-S."/>
            <person name="Kuo C.-H."/>
        </authorList>
    </citation>
    <scope>NUCLEOTIDE SEQUENCE [LARGE SCALE GENOMIC DNA]</scope>
    <source>
        <strain evidence="2 3">CN-5</strain>
    </source>
</reference>
<feature type="transmembrane region" description="Helical" evidence="1">
    <location>
        <begin position="126"/>
        <end position="145"/>
    </location>
</feature>
<feature type="transmembrane region" description="Helical" evidence="1">
    <location>
        <begin position="197"/>
        <end position="220"/>
    </location>
</feature>
<keyword evidence="3" id="KW-1185">Reference proteome</keyword>
<feature type="transmembrane region" description="Helical" evidence="1">
    <location>
        <begin position="157"/>
        <end position="177"/>
    </location>
</feature>